<accession>A0A1J4L2C0</accession>
<evidence type="ECO:0008006" key="3">
    <source>
        <dbReference type="Google" id="ProtNLM"/>
    </source>
</evidence>
<reference evidence="1" key="1">
    <citation type="submission" date="2016-10" db="EMBL/GenBank/DDBJ databases">
        <authorList>
            <person name="Benchimol M."/>
            <person name="Almeida L.G."/>
            <person name="Vasconcelos A.T."/>
            <person name="Perreira-Neves A."/>
            <person name="Rosa I.A."/>
            <person name="Tasca T."/>
            <person name="Bogo M.R."/>
            <person name="de Souza W."/>
        </authorList>
    </citation>
    <scope>NUCLEOTIDE SEQUENCE [LARGE SCALE GENOMIC DNA]</scope>
    <source>
        <strain evidence="1">K</strain>
    </source>
</reference>
<dbReference type="RefSeq" id="XP_068370698.1">
    <property type="nucleotide sequence ID" value="XM_068489717.1"/>
</dbReference>
<sequence>MNVNYQYKSAKSAFEQGQYKRAALQSENILKNENISYQTKVVMKANLFISNLISTQNELNFNEAQNISSLLMGIEDETQKKSILTQFHQNLCLYQISKKNYDSALKIINIAQENDITSKSNEMFGSIYLLLHSKPPINRPFLDIWYHYLNRDYNSVLQNAGEVFGSNFVSFLAANSFLANKNYSSALSKFEESISNNFRITESLNGAGICCFFLDRMKDSVSFFEKSIRMTSSTLPFSLFNLAEVCGALGRPYEQLYLLKFYSKLEEACNFSVNSQKNTLNSLNSETQDVHNNSINNDLNNNTNHINNSVSRGISDVMIGNNGSLATLYLLARITLENNDFQDGLKKYEHIFNEIKARGLDPPSPNFLSEYAFVLNMRGDYETALLILPLKCAKSDFEKSVVGHSLWLAGELNECEKAIANVSNPESICNRALLSFLAGDDKSALTQINNARRESPNDSRIIRNAVLINISRQQTIKSGCAIWLSTLGYQRDHGPDYYEEIISLLKMSNNGDPLTLCVLENWKIFQSRKP</sequence>
<gene>
    <name evidence="1" type="ORF">TRFO_00801</name>
</gene>
<dbReference type="AlphaFoldDB" id="A0A1J4L2C0"/>
<evidence type="ECO:0000313" key="2">
    <source>
        <dbReference type="Proteomes" id="UP000179807"/>
    </source>
</evidence>
<protein>
    <recommendedName>
        <fullName evidence="3">TPR Domain containing protein</fullName>
    </recommendedName>
</protein>
<proteinExistence type="predicted"/>
<dbReference type="OrthoDB" id="10543370at2759"/>
<keyword evidence="2" id="KW-1185">Reference proteome</keyword>
<dbReference type="EMBL" id="MLAK01000001">
    <property type="protein sequence ID" value="OHT17562.1"/>
    <property type="molecule type" value="Genomic_DNA"/>
</dbReference>
<evidence type="ECO:0000313" key="1">
    <source>
        <dbReference type="EMBL" id="OHT17562.1"/>
    </source>
</evidence>
<dbReference type="SUPFAM" id="SSF48452">
    <property type="entry name" value="TPR-like"/>
    <property type="match status" value="2"/>
</dbReference>
<name>A0A1J4L2C0_9EUKA</name>
<comment type="caution">
    <text evidence="1">The sequence shown here is derived from an EMBL/GenBank/DDBJ whole genome shotgun (WGS) entry which is preliminary data.</text>
</comment>
<organism evidence="1 2">
    <name type="scientific">Tritrichomonas foetus</name>
    <dbReference type="NCBI Taxonomy" id="1144522"/>
    <lineage>
        <taxon>Eukaryota</taxon>
        <taxon>Metamonada</taxon>
        <taxon>Parabasalia</taxon>
        <taxon>Tritrichomonadida</taxon>
        <taxon>Tritrichomonadidae</taxon>
        <taxon>Tritrichomonas</taxon>
    </lineage>
</organism>
<dbReference type="Proteomes" id="UP000179807">
    <property type="component" value="Unassembled WGS sequence"/>
</dbReference>
<dbReference type="GeneID" id="94824421"/>
<dbReference type="Gene3D" id="1.25.40.10">
    <property type="entry name" value="Tetratricopeptide repeat domain"/>
    <property type="match status" value="1"/>
</dbReference>
<dbReference type="InterPro" id="IPR011990">
    <property type="entry name" value="TPR-like_helical_dom_sf"/>
</dbReference>
<dbReference type="VEuPathDB" id="TrichDB:TRFO_00801"/>